<evidence type="ECO:0000313" key="1">
    <source>
        <dbReference type="EMBL" id="KLP98995.1"/>
    </source>
</evidence>
<dbReference type="Proteomes" id="UP000036013">
    <property type="component" value="Unassembled WGS sequence"/>
</dbReference>
<proteinExistence type="predicted"/>
<accession>A0A837LFE7</accession>
<name>A0A837LFE7_9ENTR</name>
<dbReference type="Pfam" id="PF13958">
    <property type="entry name" value="ToxN_toxin"/>
    <property type="match status" value="1"/>
</dbReference>
<gene>
    <name evidence="1" type="ORF">ABF77_16530</name>
</gene>
<comment type="caution">
    <text evidence="1">The sequence shown here is derived from an EMBL/GenBank/DDBJ whole genome shotgun (WGS) entry which is preliminary data.</text>
</comment>
<sequence length="171" mass="19980">MKFYQISSRYISYLKEFEEKVPNSEDPTYQNPKAFIGIVLDIQGHKYLAPLTSPKPWHQDIKESSPNFFKLHENGVPENQLGLINLKFMIPIIESEVSLLDMGSMPDSRYKRMLYKQLQFIRANSVKINEKSELLRSLVLQGKMRGTCDFGLLEEKYRGFGKEHTDKKEEE</sequence>
<organism evidence="1 2">
    <name type="scientific">Enterobacter roggenkampii</name>
    <dbReference type="NCBI Taxonomy" id="1812935"/>
    <lineage>
        <taxon>Bacteria</taxon>
        <taxon>Pseudomonadati</taxon>
        <taxon>Pseudomonadota</taxon>
        <taxon>Gammaproteobacteria</taxon>
        <taxon>Enterobacterales</taxon>
        <taxon>Enterobacteriaceae</taxon>
        <taxon>Enterobacter</taxon>
        <taxon>Enterobacter cloacae complex</taxon>
    </lineage>
</organism>
<dbReference type="InterPro" id="IPR053735">
    <property type="entry name" value="Type_III_TA_endoRNase"/>
</dbReference>
<dbReference type="RefSeq" id="WP_039264110.1">
    <property type="nucleotide sequence ID" value="NZ_LEDI01000052.1"/>
</dbReference>
<dbReference type="Gene3D" id="3.10.129.130">
    <property type="match status" value="1"/>
</dbReference>
<dbReference type="GO" id="GO:0004521">
    <property type="term" value="F:RNA endonuclease activity"/>
    <property type="evidence" value="ECO:0007669"/>
    <property type="project" value="InterPro"/>
</dbReference>
<reference evidence="1 2" key="1">
    <citation type="submission" date="2015-06" db="EMBL/GenBank/DDBJ databases">
        <authorList>
            <person name="Adams M."/>
            <person name="Sutton G."/>
            <person name="Nelson K."/>
            <person name="Bonomo R."/>
            <person name="McCorrison J."/>
            <person name="Sanka R."/>
            <person name="Brinkac L."/>
            <person name="Nierman W."/>
        </authorList>
    </citation>
    <scope>NUCLEOTIDE SEQUENCE [LARGE SCALE GENOMIC DNA]</scope>
    <source>
        <strain evidence="1 2">GN02692</strain>
    </source>
</reference>
<dbReference type="AlphaFoldDB" id="A0A837LFE7"/>
<evidence type="ECO:0000313" key="2">
    <source>
        <dbReference type="Proteomes" id="UP000036013"/>
    </source>
</evidence>
<protein>
    <submittedName>
        <fullName evidence="1">ToxN</fullName>
    </submittedName>
</protein>
<dbReference type="EMBL" id="LEDI01000052">
    <property type="protein sequence ID" value="KLP98995.1"/>
    <property type="molecule type" value="Genomic_DNA"/>
</dbReference>
<dbReference type="GO" id="GO:0003723">
    <property type="term" value="F:RNA binding"/>
    <property type="evidence" value="ECO:0007669"/>
    <property type="project" value="InterPro"/>
</dbReference>
<dbReference type="InterPro" id="IPR025911">
    <property type="entry name" value="ToxN/AbiQ_toxin"/>
</dbReference>